<dbReference type="RefSeq" id="YP_009797485.1">
    <property type="nucleotide sequence ID" value="NC_047915.1"/>
</dbReference>
<dbReference type="KEGG" id="vg:54987900"/>
<name>A0A2K9V3W8_9CAUD</name>
<reference evidence="1 2" key="1">
    <citation type="submission" date="2017-12" db="EMBL/GenBank/DDBJ databases">
        <title>Phages infecting Faecalibacterium prausnitzii belong to novel viral genera that help decipher intestinal viromes.</title>
        <authorList>
            <person name="Petit M.-A."/>
            <person name="De Paepe M."/>
            <person name="Benevides L."/>
            <person name="Langella P."/>
        </authorList>
    </citation>
    <scope>NUCLEOTIDE SEQUENCE [LARGE SCALE GENOMIC DNA]</scope>
</reference>
<evidence type="ECO:0000313" key="1">
    <source>
        <dbReference type="EMBL" id="AUV56761.1"/>
    </source>
</evidence>
<accession>A0A2K9V3W8</accession>
<protein>
    <submittedName>
        <fullName evidence="1">Uncharacterized protein</fullName>
    </submittedName>
</protein>
<proteinExistence type="predicted"/>
<sequence length="35" mass="4002">MNKHFFELPKAVKRAVWAALMAEWAKKKAANRTTG</sequence>
<dbReference type="GeneID" id="54987900"/>
<dbReference type="EMBL" id="MG711466">
    <property type="protein sequence ID" value="AUV56761.1"/>
    <property type="molecule type" value="Genomic_DNA"/>
</dbReference>
<keyword evidence="2" id="KW-1185">Reference proteome</keyword>
<organism evidence="1 2">
    <name type="scientific">Faecalibacterium phage FP_Toutatis</name>
    <dbReference type="NCBI Taxonomy" id="2070187"/>
    <lineage>
        <taxon>Viruses</taxon>
        <taxon>Duplodnaviria</taxon>
        <taxon>Heunggongvirae</taxon>
        <taxon>Uroviricota</taxon>
        <taxon>Caudoviricetes</taxon>
        <taxon>Toutatisvirus</taxon>
        <taxon>Toutatisvirus toutatis</taxon>
    </lineage>
</organism>
<evidence type="ECO:0000313" key="2">
    <source>
        <dbReference type="Proteomes" id="UP000240252"/>
    </source>
</evidence>
<dbReference type="Proteomes" id="UP000240252">
    <property type="component" value="Segment"/>
</dbReference>